<dbReference type="AlphaFoldDB" id="A0A5A7NCX3"/>
<dbReference type="Proteomes" id="UP000324996">
    <property type="component" value="Unassembled WGS sequence"/>
</dbReference>
<reference evidence="3 4" key="1">
    <citation type="submission" date="2019-09" db="EMBL/GenBank/DDBJ databases">
        <title>NBRP : Genome information of microbial organism related human and environment.</title>
        <authorList>
            <person name="Hattori M."/>
            <person name="Oshima K."/>
            <person name="Inaba H."/>
            <person name="Suda W."/>
            <person name="Sakamoto M."/>
            <person name="Iino T."/>
            <person name="Kitahara M."/>
            <person name="Oshida Y."/>
            <person name="Iida T."/>
            <person name="Kudo T."/>
            <person name="Itoh T."/>
            <person name="Ohkuma M."/>
        </authorList>
    </citation>
    <scope>NUCLEOTIDE SEQUENCE [LARGE SCALE GENOMIC DNA]</scope>
    <source>
        <strain evidence="3 4">Q-1</strain>
    </source>
</reference>
<evidence type="ECO:0000313" key="4">
    <source>
        <dbReference type="Proteomes" id="UP000324996"/>
    </source>
</evidence>
<evidence type="ECO:0000313" key="3">
    <source>
        <dbReference type="EMBL" id="GER04919.1"/>
    </source>
</evidence>
<keyword evidence="4" id="KW-1185">Reference proteome</keyword>
<protein>
    <submittedName>
        <fullName evidence="3">Uncharacterized protein</fullName>
    </submittedName>
</protein>
<comment type="caution">
    <text evidence="3">The sequence shown here is derived from an EMBL/GenBank/DDBJ whole genome shotgun (WGS) entry which is preliminary data.</text>
</comment>
<keyword evidence="2" id="KW-0472">Membrane</keyword>
<gene>
    <name evidence="3" type="ORF">JCM17846_26010</name>
</gene>
<evidence type="ECO:0000256" key="1">
    <source>
        <dbReference type="SAM" id="MobiDB-lite"/>
    </source>
</evidence>
<name>A0A5A7NCX3_9PROT</name>
<feature type="compositionally biased region" description="Basic residues" evidence="1">
    <location>
        <begin position="112"/>
        <end position="126"/>
    </location>
</feature>
<accession>A0A5A7NCX3</accession>
<keyword evidence="2" id="KW-1133">Transmembrane helix</keyword>
<keyword evidence="2" id="KW-0812">Transmembrane</keyword>
<feature type="transmembrane region" description="Helical" evidence="2">
    <location>
        <begin position="12"/>
        <end position="30"/>
    </location>
</feature>
<organism evidence="3 4">
    <name type="scientific">Iodidimonas nitroreducens</name>
    <dbReference type="NCBI Taxonomy" id="1236968"/>
    <lineage>
        <taxon>Bacteria</taxon>
        <taxon>Pseudomonadati</taxon>
        <taxon>Pseudomonadota</taxon>
        <taxon>Alphaproteobacteria</taxon>
        <taxon>Iodidimonadales</taxon>
        <taxon>Iodidimonadaceae</taxon>
        <taxon>Iodidimonas</taxon>
    </lineage>
</organism>
<dbReference type="RefSeq" id="WP_042084047.1">
    <property type="nucleotide sequence ID" value="NZ_BKCN01000015.1"/>
</dbReference>
<evidence type="ECO:0000256" key="2">
    <source>
        <dbReference type="SAM" id="Phobius"/>
    </source>
</evidence>
<dbReference type="EMBL" id="BKCN01000015">
    <property type="protein sequence ID" value="GER04919.1"/>
    <property type="molecule type" value="Genomic_DNA"/>
</dbReference>
<feature type="region of interest" description="Disordered" evidence="1">
    <location>
        <begin position="106"/>
        <end position="134"/>
    </location>
</feature>
<feature type="transmembrane region" description="Helical" evidence="2">
    <location>
        <begin position="42"/>
        <end position="71"/>
    </location>
</feature>
<sequence length="134" mass="15661">MTPPEPPKRRFYFLQLAGLFLFFALLDYVVLDQMDYVGSNEILTALFTVLTLILMLLVAATLLMVMCFSNARLGAAITRRFQYLRDAWAVPFRHLGLFGVHVESGMDEKKQATRRKQQRHQRRRYRQHPEKNGS</sequence>
<proteinExistence type="predicted"/>